<reference evidence="1" key="1">
    <citation type="submission" date="2022-07" db="EMBL/GenBank/DDBJ databases">
        <title>Phylogenomic reconstructions and comparative analyses of Kickxellomycotina fungi.</title>
        <authorList>
            <person name="Reynolds N.K."/>
            <person name="Stajich J.E."/>
            <person name="Barry K."/>
            <person name="Grigoriev I.V."/>
            <person name="Crous P."/>
            <person name="Smith M.E."/>
        </authorList>
    </citation>
    <scope>NUCLEOTIDE SEQUENCE</scope>
    <source>
        <strain evidence="1">BCRC 34780</strain>
    </source>
</reference>
<dbReference type="Proteomes" id="UP001140087">
    <property type="component" value="Unassembled WGS sequence"/>
</dbReference>
<evidence type="ECO:0000313" key="2">
    <source>
        <dbReference type="Proteomes" id="UP001140087"/>
    </source>
</evidence>
<evidence type="ECO:0000313" key="1">
    <source>
        <dbReference type="EMBL" id="KAJ2793817.1"/>
    </source>
</evidence>
<gene>
    <name evidence="1" type="ORF">H4R21_005746</name>
</gene>
<proteinExistence type="predicted"/>
<comment type="caution">
    <text evidence="1">The sequence shown here is derived from an EMBL/GenBank/DDBJ whole genome shotgun (WGS) entry which is preliminary data.</text>
</comment>
<keyword evidence="2" id="KW-1185">Reference proteome</keyword>
<feature type="non-terminal residue" evidence="1">
    <location>
        <position position="516"/>
    </location>
</feature>
<dbReference type="EMBL" id="JANBUN010002733">
    <property type="protein sequence ID" value="KAJ2793817.1"/>
    <property type="molecule type" value="Genomic_DNA"/>
</dbReference>
<organism evidence="1 2">
    <name type="scientific">Coemansia helicoidea</name>
    <dbReference type="NCBI Taxonomy" id="1286919"/>
    <lineage>
        <taxon>Eukaryota</taxon>
        <taxon>Fungi</taxon>
        <taxon>Fungi incertae sedis</taxon>
        <taxon>Zoopagomycota</taxon>
        <taxon>Kickxellomycotina</taxon>
        <taxon>Kickxellomycetes</taxon>
        <taxon>Kickxellales</taxon>
        <taxon>Kickxellaceae</taxon>
        <taxon>Coemansia</taxon>
    </lineage>
</organism>
<protein>
    <submittedName>
        <fullName evidence="1">Uncharacterized protein</fullName>
    </submittedName>
</protein>
<sequence length="516" mass="53434">MPIEDMPPELVAVLRRTGGLANARIRRASTPSTLASASGSVAPKAPAAAAAEPSSVRSAATAAAAPEPAAAAKDDGNCSLTELDIVLGRTGGAVGRISALSHTSAAADAVLCGGSGSPRTAEAHDSDDELASVLRRTKDLVLPASPSTRASSQASAARPESAASALKSVYPPDTLRASPADGSHRSAGRPAAGLREQASHSSPQPQPRAPVRPTAASGPSGYAPSPLSGPAYQPPERRPPSEAASAGDRASEAPSPPLYRLPTPVFGRFPSPPPYIKNRGKNQEAEDAEDAEAQAGPAHSRPHSQSVSQAEDPRTAAAQRPYHEEPVVERLDLETGSLASRRSRPRTGSEFGSASTLMNGHSRDPLHLPKVVEEDIDSLASYPNSVHGHSSPMLRGGGRVCDSKDPGTLRGGGRLHPAFEEPAAPCAAGCCGVCGEGVGRNDVVVRPQVMHASCLRCEACDCLLTSSTFRAIGGHVYCERDYQQFFSKADAPGSKVVAVRPGLSDKKFREMNRAIM</sequence>
<name>A0ACC1KR78_9FUNG</name>
<accession>A0ACC1KR78</accession>